<dbReference type="GO" id="GO:0016020">
    <property type="term" value="C:membrane"/>
    <property type="evidence" value="ECO:0007669"/>
    <property type="project" value="UniProtKB-SubCell"/>
</dbReference>
<dbReference type="OrthoDB" id="5705501at2"/>
<evidence type="ECO:0000256" key="4">
    <source>
        <dbReference type="ARBA" id="ARBA00023136"/>
    </source>
</evidence>
<comment type="caution">
    <text evidence="7">The sequence shown here is derived from an EMBL/GenBank/DDBJ whole genome shotgun (WGS) entry which is preliminary data.</text>
</comment>
<dbReference type="GO" id="GO:0008381">
    <property type="term" value="F:mechanosensitive monoatomic ion channel activity"/>
    <property type="evidence" value="ECO:0007669"/>
    <property type="project" value="InterPro"/>
</dbReference>
<protein>
    <submittedName>
        <fullName evidence="7">Mechanosensitive ion channel protein MscS</fullName>
    </submittedName>
</protein>
<organism evidence="7 8">
    <name type="scientific">Neotamlana nanhaiensis</name>
    <dbReference type="NCBI Taxonomy" id="1382798"/>
    <lineage>
        <taxon>Bacteria</taxon>
        <taxon>Pseudomonadati</taxon>
        <taxon>Bacteroidota</taxon>
        <taxon>Flavobacteriia</taxon>
        <taxon>Flavobacteriales</taxon>
        <taxon>Flavobacteriaceae</taxon>
        <taxon>Neotamlana</taxon>
    </lineage>
</organism>
<dbReference type="PATRIC" id="fig|1382798.3.peg.44"/>
<feature type="domain" description="Mechanosensitive ion channel MscS" evidence="6">
    <location>
        <begin position="95"/>
        <end position="160"/>
    </location>
</feature>
<evidence type="ECO:0000256" key="3">
    <source>
        <dbReference type="ARBA" id="ARBA00022989"/>
    </source>
</evidence>
<keyword evidence="3 5" id="KW-1133">Transmembrane helix</keyword>
<dbReference type="InterPro" id="IPR045275">
    <property type="entry name" value="MscS_archaea/bacteria_type"/>
</dbReference>
<keyword evidence="8" id="KW-1185">Reference proteome</keyword>
<sequence length="179" mass="20513">MILQKYQDEIIFSILILISLLIIRFAINFTITKIAKKNDINDARIRLIRRYVTVALFIIALLIEALIFAEFKDLAFFFSSVFTVIGIALFAIWSILSNITSGIIMFFNFPYKVGDKIKIHDSDFPEVVIIEDIRAFQLILRLENGNLVTYPNNLMLQKAVTLIKKDAIVELHEDDGDAV</sequence>
<evidence type="ECO:0000313" key="8">
    <source>
        <dbReference type="Proteomes" id="UP000032361"/>
    </source>
</evidence>
<accession>A0A0D7W6H6</accession>
<dbReference type="SUPFAM" id="SSF50182">
    <property type="entry name" value="Sm-like ribonucleoproteins"/>
    <property type="match status" value="1"/>
</dbReference>
<dbReference type="Pfam" id="PF00924">
    <property type="entry name" value="MS_channel_2nd"/>
    <property type="match status" value="1"/>
</dbReference>
<keyword evidence="4 5" id="KW-0472">Membrane</keyword>
<comment type="subcellular location">
    <subcellularLocation>
        <location evidence="1">Membrane</location>
    </subcellularLocation>
</comment>
<dbReference type="Gene3D" id="2.30.30.60">
    <property type="match status" value="1"/>
</dbReference>
<feature type="transmembrane region" description="Helical" evidence="5">
    <location>
        <begin position="75"/>
        <end position="96"/>
    </location>
</feature>
<dbReference type="STRING" id="1382798.PK35_00215"/>
<dbReference type="PANTHER" id="PTHR30221:SF8">
    <property type="entry name" value="SMALL-CONDUCTANCE MECHANOSENSITIVE CHANNEL"/>
    <property type="match status" value="1"/>
</dbReference>
<dbReference type="PANTHER" id="PTHR30221">
    <property type="entry name" value="SMALL-CONDUCTANCE MECHANOSENSITIVE CHANNEL"/>
    <property type="match status" value="1"/>
</dbReference>
<dbReference type="InterPro" id="IPR010920">
    <property type="entry name" value="LSM_dom_sf"/>
</dbReference>
<dbReference type="Proteomes" id="UP000032361">
    <property type="component" value="Unassembled WGS sequence"/>
</dbReference>
<name>A0A0D7W6H6_9FLAO</name>
<feature type="transmembrane region" description="Helical" evidence="5">
    <location>
        <begin position="12"/>
        <end position="31"/>
    </location>
</feature>
<dbReference type="InterPro" id="IPR006685">
    <property type="entry name" value="MscS_channel_2nd"/>
</dbReference>
<evidence type="ECO:0000256" key="2">
    <source>
        <dbReference type="ARBA" id="ARBA00022692"/>
    </source>
</evidence>
<feature type="transmembrane region" description="Helical" evidence="5">
    <location>
        <begin position="51"/>
        <end position="69"/>
    </location>
</feature>
<gene>
    <name evidence="7" type="ORF">PK35_00215</name>
</gene>
<dbReference type="AlphaFoldDB" id="A0A0D7W6H6"/>
<keyword evidence="2 5" id="KW-0812">Transmembrane</keyword>
<evidence type="ECO:0000259" key="6">
    <source>
        <dbReference type="Pfam" id="PF00924"/>
    </source>
</evidence>
<dbReference type="EMBL" id="JTDV01000001">
    <property type="protein sequence ID" value="KJD34288.1"/>
    <property type="molecule type" value="Genomic_DNA"/>
</dbReference>
<reference evidence="7 8" key="1">
    <citation type="journal article" date="2015" name="Antonie Van Leeuwenhoek">
        <title>Tamlana nanhaiensis sp. nov., isolated from surface seawater collected from the South China Sea.</title>
        <authorList>
            <person name="Liu X."/>
            <person name="Lai Q."/>
            <person name="Du Y."/>
            <person name="Li G."/>
            <person name="Sun F."/>
            <person name="Shao Z."/>
        </authorList>
    </citation>
    <scope>NUCLEOTIDE SEQUENCE [LARGE SCALE GENOMIC DNA]</scope>
    <source>
        <strain evidence="7 8">FHC16</strain>
    </source>
</reference>
<dbReference type="InterPro" id="IPR023408">
    <property type="entry name" value="MscS_beta-dom_sf"/>
</dbReference>
<dbReference type="RefSeq" id="WP_044624670.1">
    <property type="nucleotide sequence ID" value="NZ_JTDV01000001.1"/>
</dbReference>
<proteinExistence type="predicted"/>
<evidence type="ECO:0000256" key="1">
    <source>
        <dbReference type="ARBA" id="ARBA00004370"/>
    </source>
</evidence>
<evidence type="ECO:0000313" key="7">
    <source>
        <dbReference type="EMBL" id="KJD34288.1"/>
    </source>
</evidence>
<evidence type="ECO:0000256" key="5">
    <source>
        <dbReference type="SAM" id="Phobius"/>
    </source>
</evidence>